<feature type="compositionally biased region" description="Polar residues" evidence="1">
    <location>
        <begin position="16"/>
        <end position="37"/>
    </location>
</feature>
<feature type="compositionally biased region" description="Low complexity" evidence="1">
    <location>
        <begin position="90"/>
        <end position="116"/>
    </location>
</feature>
<feature type="compositionally biased region" description="Pro residues" evidence="1">
    <location>
        <begin position="73"/>
        <end position="89"/>
    </location>
</feature>
<evidence type="ECO:0000313" key="3">
    <source>
        <dbReference type="EMBL" id="KAK5575228.1"/>
    </source>
</evidence>
<sequence length="316" mass="33258">MYNPPPPSGSQGNNNYYRQPSSTPGVSNPNPQANQFLPPQPSTTQTPGGYPPQQQQQRPPTGAPGAPGAPGGYPTPPPPGAPGGYPPTQQPAGQYGAPPPQAAGQYGAPQAAGQYGAPPPPGGAGISLVKNQQISLTKEDPTLRKLTIGLGWDVNTTPTAPFDLDAVVFMLNAQGRVRSSQDFIFYNNKVSRDGGVAHQGDNLTGQGEGDDEVVLVNLQAVSPDVTRLVFAVTIHLADERRQNFTMVPRAFIRVANQDTGRNICRYDLSQEGGPNTALIAGEVYRDPSNPNNWSFIAVGKGMQGALPGLLQIFGCQ</sequence>
<name>A0AAN7TU17_9MYCE</name>
<evidence type="ECO:0000259" key="2">
    <source>
        <dbReference type="Pfam" id="PF02342"/>
    </source>
</evidence>
<feature type="domain" description="TerD" evidence="2">
    <location>
        <begin position="126"/>
        <end position="313"/>
    </location>
</feature>
<protein>
    <recommendedName>
        <fullName evidence="2">TerD domain-containing protein</fullName>
    </recommendedName>
</protein>
<proteinExistence type="predicted"/>
<dbReference type="AlphaFoldDB" id="A0AAN7TU17"/>
<evidence type="ECO:0000313" key="4">
    <source>
        <dbReference type="Proteomes" id="UP001344447"/>
    </source>
</evidence>
<dbReference type="InterPro" id="IPR051324">
    <property type="entry name" value="Stress/Tellurium_Resist"/>
</dbReference>
<dbReference type="CDD" id="cd06974">
    <property type="entry name" value="TerD_like"/>
    <property type="match status" value="1"/>
</dbReference>
<gene>
    <name evidence="3" type="ORF">RB653_010484</name>
</gene>
<dbReference type="Pfam" id="PF02342">
    <property type="entry name" value="TerD"/>
    <property type="match status" value="1"/>
</dbReference>
<dbReference type="PANTHER" id="PTHR32097:SF17">
    <property type="entry name" value="CAMP-BINDING PROTEIN 1-RELATED"/>
    <property type="match status" value="1"/>
</dbReference>
<accession>A0AAN7TU17</accession>
<keyword evidence="4" id="KW-1185">Reference proteome</keyword>
<organism evidence="3 4">
    <name type="scientific">Dictyostelium firmibasis</name>
    <dbReference type="NCBI Taxonomy" id="79012"/>
    <lineage>
        <taxon>Eukaryota</taxon>
        <taxon>Amoebozoa</taxon>
        <taxon>Evosea</taxon>
        <taxon>Eumycetozoa</taxon>
        <taxon>Dictyostelia</taxon>
        <taxon>Dictyosteliales</taxon>
        <taxon>Dictyosteliaceae</taxon>
        <taxon>Dictyostelium</taxon>
    </lineage>
</organism>
<dbReference type="Gene3D" id="2.60.60.30">
    <property type="entry name" value="sav2460 like domains"/>
    <property type="match status" value="1"/>
</dbReference>
<feature type="compositionally biased region" description="Low complexity" evidence="1">
    <location>
        <begin position="42"/>
        <end position="66"/>
    </location>
</feature>
<dbReference type="InterPro" id="IPR003325">
    <property type="entry name" value="TerD"/>
</dbReference>
<dbReference type="EMBL" id="JAVFKY010000006">
    <property type="protein sequence ID" value="KAK5575228.1"/>
    <property type="molecule type" value="Genomic_DNA"/>
</dbReference>
<reference evidence="3 4" key="1">
    <citation type="submission" date="2023-11" db="EMBL/GenBank/DDBJ databases">
        <title>Dfirmibasis_genome.</title>
        <authorList>
            <person name="Edelbroek B."/>
            <person name="Kjellin J."/>
            <person name="Jerlstrom-Hultqvist J."/>
            <person name="Soderbom F."/>
        </authorList>
    </citation>
    <scope>NUCLEOTIDE SEQUENCE [LARGE SCALE GENOMIC DNA]</scope>
    <source>
        <strain evidence="3 4">TNS-C-14</strain>
    </source>
</reference>
<dbReference type="Proteomes" id="UP001344447">
    <property type="component" value="Unassembled WGS sequence"/>
</dbReference>
<evidence type="ECO:0000256" key="1">
    <source>
        <dbReference type="SAM" id="MobiDB-lite"/>
    </source>
</evidence>
<comment type="caution">
    <text evidence="3">The sequence shown here is derived from an EMBL/GenBank/DDBJ whole genome shotgun (WGS) entry which is preliminary data.</text>
</comment>
<dbReference type="PANTHER" id="PTHR32097">
    <property type="entry name" value="CAMP-BINDING PROTEIN 1-RELATED"/>
    <property type="match status" value="1"/>
</dbReference>
<feature type="region of interest" description="Disordered" evidence="1">
    <location>
        <begin position="1"/>
        <end position="127"/>
    </location>
</feature>